<keyword evidence="4 7" id="KW-0233">DNA recombination</keyword>
<name>A0ABV4U2R8_9BACT</name>
<comment type="caution">
    <text evidence="9">The sequence shown here is derived from an EMBL/GenBank/DDBJ whole genome shotgun (WGS) entry which is preliminary data.</text>
</comment>
<keyword evidence="3 7" id="KW-0227">DNA damage</keyword>
<keyword evidence="10" id="KW-1185">Reference proteome</keyword>
<dbReference type="SUPFAM" id="SSF50249">
    <property type="entry name" value="Nucleic acid-binding proteins"/>
    <property type="match status" value="1"/>
</dbReference>
<reference evidence="9 10" key="1">
    <citation type="submission" date="2024-08" db="EMBL/GenBank/DDBJ databases">
        <title>Whole-genome sequencing of halo(alkali)philic microorganisms from hypersaline lakes.</title>
        <authorList>
            <person name="Sorokin D.Y."/>
            <person name="Merkel A.Y."/>
            <person name="Messina E."/>
            <person name="Yakimov M."/>
        </authorList>
    </citation>
    <scope>NUCLEOTIDE SEQUENCE [LARGE SCALE GENOMIC DNA]</scope>
    <source>
        <strain evidence="9 10">AB-hyl4</strain>
    </source>
</reference>
<protein>
    <recommendedName>
        <fullName evidence="2 7">DNA repair protein RecO</fullName>
    </recommendedName>
    <alternativeName>
        <fullName evidence="6 7">Recombination protein O</fullName>
    </alternativeName>
</protein>
<evidence type="ECO:0000256" key="3">
    <source>
        <dbReference type="ARBA" id="ARBA00022763"/>
    </source>
</evidence>
<evidence type="ECO:0000313" key="10">
    <source>
        <dbReference type="Proteomes" id="UP001575105"/>
    </source>
</evidence>
<dbReference type="InterPro" id="IPR003717">
    <property type="entry name" value="RecO"/>
</dbReference>
<dbReference type="PANTHER" id="PTHR33991:SF1">
    <property type="entry name" value="DNA REPAIR PROTEIN RECO"/>
    <property type="match status" value="1"/>
</dbReference>
<accession>A0ABV4U2R8</accession>
<dbReference type="Pfam" id="PF11967">
    <property type="entry name" value="RecO_N"/>
    <property type="match status" value="1"/>
</dbReference>
<keyword evidence="5 7" id="KW-0234">DNA repair</keyword>
<feature type="domain" description="DNA replication/recombination mediator RecO N-terminal" evidence="8">
    <location>
        <begin position="1"/>
        <end position="81"/>
    </location>
</feature>
<evidence type="ECO:0000256" key="2">
    <source>
        <dbReference type="ARBA" id="ARBA00021310"/>
    </source>
</evidence>
<organism evidence="9 10">
    <name type="scientific">Natronomicrosphaera hydrolytica</name>
    <dbReference type="NCBI Taxonomy" id="3242702"/>
    <lineage>
        <taxon>Bacteria</taxon>
        <taxon>Pseudomonadati</taxon>
        <taxon>Planctomycetota</taxon>
        <taxon>Phycisphaerae</taxon>
        <taxon>Phycisphaerales</taxon>
        <taxon>Phycisphaeraceae</taxon>
        <taxon>Natronomicrosphaera</taxon>
    </lineage>
</organism>
<dbReference type="Proteomes" id="UP001575105">
    <property type="component" value="Unassembled WGS sequence"/>
</dbReference>
<evidence type="ECO:0000256" key="7">
    <source>
        <dbReference type="HAMAP-Rule" id="MF_00201"/>
    </source>
</evidence>
<sequence>MSRFKDQAICIRHGEWSETSQLVVLMTEQLGKVRGLAKGSKRTSPSAVQRYSGGIELLTRGEIVGVLRSNTELVTLIEWDLQDDFRHLHTDFAAQQQAFYAADVVNALMADQDAHPRTFHALRSYLEALRQPSGWSAALLRFQWTLLDDAGYRPELFDDVHSGDALPNVDAYTFDPVGGGLTQRDGRKDWRVRRQTVELLRHVSQGDEPAATEDALSRANRLLCVYLRTILDQELPTMRVVLGR</sequence>
<gene>
    <name evidence="7 9" type="primary">recO</name>
    <name evidence="9" type="ORF">ACERK3_04120</name>
</gene>
<evidence type="ECO:0000256" key="1">
    <source>
        <dbReference type="ARBA" id="ARBA00007452"/>
    </source>
</evidence>
<comment type="function">
    <text evidence="7">Involved in DNA repair and RecF pathway recombination.</text>
</comment>
<dbReference type="SUPFAM" id="SSF57863">
    <property type="entry name" value="ArfGap/RecO-like zinc finger"/>
    <property type="match status" value="1"/>
</dbReference>
<evidence type="ECO:0000313" key="9">
    <source>
        <dbReference type="EMBL" id="MFA9477475.1"/>
    </source>
</evidence>
<dbReference type="InterPro" id="IPR037278">
    <property type="entry name" value="ARFGAP/RecO"/>
</dbReference>
<dbReference type="RefSeq" id="WP_425344398.1">
    <property type="nucleotide sequence ID" value="NZ_JBGUBD010000002.1"/>
</dbReference>
<dbReference type="InterPro" id="IPR022572">
    <property type="entry name" value="DNA_rep/recomb_RecO_N"/>
</dbReference>
<dbReference type="Pfam" id="PF02565">
    <property type="entry name" value="RecO_C"/>
    <property type="match status" value="1"/>
</dbReference>
<dbReference type="PANTHER" id="PTHR33991">
    <property type="entry name" value="DNA REPAIR PROTEIN RECO"/>
    <property type="match status" value="1"/>
</dbReference>
<dbReference type="InterPro" id="IPR012340">
    <property type="entry name" value="NA-bd_OB-fold"/>
</dbReference>
<proteinExistence type="inferred from homology"/>
<dbReference type="HAMAP" id="MF_00201">
    <property type="entry name" value="RecO"/>
    <property type="match status" value="1"/>
</dbReference>
<evidence type="ECO:0000256" key="5">
    <source>
        <dbReference type="ARBA" id="ARBA00023204"/>
    </source>
</evidence>
<evidence type="ECO:0000259" key="8">
    <source>
        <dbReference type="Pfam" id="PF11967"/>
    </source>
</evidence>
<comment type="similarity">
    <text evidence="1 7">Belongs to the RecO family.</text>
</comment>
<dbReference type="InterPro" id="IPR042242">
    <property type="entry name" value="RecO_C"/>
</dbReference>
<dbReference type="NCBIfam" id="TIGR00613">
    <property type="entry name" value="reco"/>
    <property type="match status" value="1"/>
</dbReference>
<dbReference type="EMBL" id="JBGUBD010000002">
    <property type="protein sequence ID" value="MFA9477475.1"/>
    <property type="molecule type" value="Genomic_DNA"/>
</dbReference>
<evidence type="ECO:0000256" key="4">
    <source>
        <dbReference type="ARBA" id="ARBA00023172"/>
    </source>
</evidence>
<dbReference type="Gene3D" id="1.20.1440.120">
    <property type="entry name" value="Recombination protein O, C-terminal domain"/>
    <property type="match status" value="1"/>
</dbReference>
<dbReference type="Gene3D" id="2.40.50.140">
    <property type="entry name" value="Nucleic acid-binding proteins"/>
    <property type="match status" value="1"/>
</dbReference>
<evidence type="ECO:0000256" key="6">
    <source>
        <dbReference type="ARBA" id="ARBA00033409"/>
    </source>
</evidence>